<protein>
    <submittedName>
        <fullName evidence="2">Uncharacterized protein si:dkey-171c9.3</fullName>
    </submittedName>
</protein>
<evidence type="ECO:0000313" key="3">
    <source>
        <dbReference type="Proteomes" id="UP001178508"/>
    </source>
</evidence>
<dbReference type="EMBL" id="OY660886">
    <property type="protein sequence ID" value="CAJ1085850.1"/>
    <property type="molecule type" value="Genomic_DNA"/>
</dbReference>
<evidence type="ECO:0000256" key="1">
    <source>
        <dbReference type="SAM" id="MobiDB-lite"/>
    </source>
</evidence>
<sequence>MQKASSGPRVPEPDQGGLGRSDGCRTSHLNNEVLERFAQNMTENIIQSFLSQMEMVDVEVVSRFNQNQEKLAEELASAVVKEALMEAGRRRYVLKSSESEGEESDGGRDKSSDESDSDIAEEFQTSVNIRPCNPPFTQSGLPLLGSIDYPDAPPTTPLLPELERTRYSFAKKLKGGLAKVFLPSPPPPTPKDEKDDSDIDPRAELMEHLINSLSMDDSGGGRFDVEVEAFAEALSYDILDSALCSRNRDLTPESQDLHELAHQLAETIITSSLEEAKIIA</sequence>
<keyword evidence="3" id="KW-1185">Reference proteome</keyword>
<gene>
    <name evidence="2" type="ORF">XNOV1_A020601</name>
</gene>
<name>A0AAV1HIG3_XYRNO</name>
<evidence type="ECO:0000313" key="2">
    <source>
        <dbReference type="EMBL" id="CAJ1085850.1"/>
    </source>
</evidence>
<proteinExistence type="predicted"/>
<accession>A0AAV1HIG3</accession>
<dbReference type="AlphaFoldDB" id="A0AAV1HIG3"/>
<feature type="region of interest" description="Disordered" evidence="1">
    <location>
        <begin position="1"/>
        <end position="26"/>
    </location>
</feature>
<feature type="region of interest" description="Disordered" evidence="1">
    <location>
        <begin position="93"/>
        <end position="119"/>
    </location>
</feature>
<dbReference type="Proteomes" id="UP001178508">
    <property type="component" value="Chromosome 23"/>
</dbReference>
<reference evidence="2" key="1">
    <citation type="submission" date="2023-08" db="EMBL/GenBank/DDBJ databases">
        <authorList>
            <person name="Alioto T."/>
            <person name="Alioto T."/>
            <person name="Gomez Garrido J."/>
        </authorList>
    </citation>
    <scope>NUCLEOTIDE SEQUENCE</scope>
</reference>
<organism evidence="2 3">
    <name type="scientific">Xyrichtys novacula</name>
    <name type="common">Pearly razorfish</name>
    <name type="synonym">Hemipteronotus novacula</name>
    <dbReference type="NCBI Taxonomy" id="13765"/>
    <lineage>
        <taxon>Eukaryota</taxon>
        <taxon>Metazoa</taxon>
        <taxon>Chordata</taxon>
        <taxon>Craniata</taxon>
        <taxon>Vertebrata</taxon>
        <taxon>Euteleostomi</taxon>
        <taxon>Actinopterygii</taxon>
        <taxon>Neopterygii</taxon>
        <taxon>Teleostei</taxon>
        <taxon>Neoteleostei</taxon>
        <taxon>Acanthomorphata</taxon>
        <taxon>Eupercaria</taxon>
        <taxon>Labriformes</taxon>
        <taxon>Labridae</taxon>
        <taxon>Xyrichtys</taxon>
    </lineage>
</organism>